<dbReference type="InterPro" id="IPR036291">
    <property type="entry name" value="NAD(P)-bd_dom_sf"/>
</dbReference>
<evidence type="ECO:0000313" key="6">
    <source>
        <dbReference type="EMBL" id="CAB4857788.1"/>
    </source>
</evidence>
<sequence length="323" mass="36591">MKTALITGITGQDGILLTQHLLDLGYQVIGLNDESRILRDSRFHELFPQIKIIKMNLLDQPKLIKLLSELEPDEIYNLAGLSSVKESYSLPVETFKVNTEFPITLLESIKKIKNLTSTRIFQASSSEMFGISEEESFSEKSHFNPRSPYAVSKSNTHYMCGIYRDAFGLQVSCGILFNHESIYRSKQYVTRKITSGVAEIAAGSRKLIKLNSLEVKRDWGYAGDYIKAMWKMNQAESAQDFVISSGELHSIREIVEIALKVAGLDPDVERYTEIDGELNRPLENYGTKGNSSLAKIKLNWKPEISFEQMIESLTRYDLNLVSN</sequence>
<reference evidence="6" key="1">
    <citation type="submission" date="2020-05" db="EMBL/GenBank/DDBJ databases">
        <authorList>
            <person name="Chiriac C."/>
            <person name="Salcher M."/>
            <person name="Ghai R."/>
            <person name="Kavagutti S V."/>
        </authorList>
    </citation>
    <scope>NUCLEOTIDE SEQUENCE</scope>
</reference>
<evidence type="ECO:0000256" key="1">
    <source>
        <dbReference type="ARBA" id="ARBA00001937"/>
    </source>
</evidence>
<dbReference type="GO" id="GO:0042351">
    <property type="term" value="P:'de novo' GDP-L-fucose biosynthetic process"/>
    <property type="evidence" value="ECO:0007669"/>
    <property type="project" value="TreeGrafter"/>
</dbReference>
<dbReference type="CDD" id="cd05260">
    <property type="entry name" value="GDP_MD_SDR_e"/>
    <property type="match status" value="1"/>
</dbReference>
<dbReference type="PANTHER" id="PTHR43715:SF1">
    <property type="entry name" value="GDP-MANNOSE 4,6 DEHYDRATASE"/>
    <property type="match status" value="1"/>
</dbReference>
<dbReference type="FunFam" id="3.40.50.720:FF:000924">
    <property type="entry name" value="GDP-mannose 4,6 dehydratase"/>
    <property type="match status" value="1"/>
</dbReference>
<keyword evidence="4" id="KW-0456">Lyase</keyword>
<dbReference type="AlphaFoldDB" id="A0A6J7CLZ2"/>
<comment type="similarity">
    <text evidence="2">Belongs to the NAD(P)-dependent epimerase/dehydratase family. GDP-mannose 4,6-dehydratase subfamily.</text>
</comment>
<dbReference type="GO" id="GO:0008446">
    <property type="term" value="F:GDP-mannose 4,6-dehydratase activity"/>
    <property type="evidence" value="ECO:0007669"/>
    <property type="project" value="UniProtKB-EC"/>
</dbReference>
<dbReference type="InterPro" id="IPR006368">
    <property type="entry name" value="GDP_Man_deHydtase"/>
</dbReference>
<organism evidence="6">
    <name type="scientific">freshwater metagenome</name>
    <dbReference type="NCBI Taxonomy" id="449393"/>
    <lineage>
        <taxon>unclassified sequences</taxon>
        <taxon>metagenomes</taxon>
        <taxon>ecological metagenomes</taxon>
    </lineage>
</organism>
<evidence type="ECO:0000259" key="5">
    <source>
        <dbReference type="Pfam" id="PF16363"/>
    </source>
</evidence>
<evidence type="ECO:0000256" key="3">
    <source>
        <dbReference type="ARBA" id="ARBA00011989"/>
    </source>
</evidence>
<gene>
    <name evidence="6" type="ORF">UFOPK3306_00257</name>
</gene>
<dbReference type="EMBL" id="CAFBLI010000012">
    <property type="protein sequence ID" value="CAB4857788.1"/>
    <property type="molecule type" value="Genomic_DNA"/>
</dbReference>
<dbReference type="PANTHER" id="PTHR43715">
    <property type="entry name" value="GDP-MANNOSE 4,6-DEHYDRATASE"/>
    <property type="match status" value="1"/>
</dbReference>
<comment type="cofactor">
    <cofactor evidence="1">
        <name>NADP(+)</name>
        <dbReference type="ChEBI" id="CHEBI:58349"/>
    </cofactor>
</comment>
<name>A0A6J7CLZ2_9ZZZZ</name>
<dbReference type="SUPFAM" id="SSF51735">
    <property type="entry name" value="NAD(P)-binding Rossmann-fold domains"/>
    <property type="match status" value="1"/>
</dbReference>
<dbReference type="Gene3D" id="3.40.50.720">
    <property type="entry name" value="NAD(P)-binding Rossmann-like Domain"/>
    <property type="match status" value="1"/>
</dbReference>
<evidence type="ECO:0000256" key="2">
    <source>
        <dbReference type="ARBA" id="ARBA00009263"/>
    </source>
</evidence>
<dbReference type="Gene3D" id="3.90.25.10">
    <property type="entry name" value="UDP-galactose 4-epimerase, domain 1"/>
    <property type="match status" value="1"/>
</dbReference>
<dbReference type="EC" id="4.2.1.47" evidence="3"/>
<proteinExistence type="inferred from homology"/>
<dbReference type="Pfam" id="PF16363">
    <property type="entry name" value="GDP_Man_Dehyd"/>
    <property type="match status" value="1"/>
</dbReference>
<accession>A0A6J7CLZ2</accession>
<protein>
    <recommendedName>
        <fullName evidence="3">GDP-mannose 4,6-dehydratase</fullName>
        <ecNumber evidence="3">4.2.1.47</ecNumber>
    </recommendedName>
</protein>
<evidence type="ECO:0000256" key="4">
    <source>
        <dbReference type="ARBA" id="ARBA00023239"/>
    </source>
</evidence>
<dbReference type="InterPro" id="IPR016040">
    <property type="entry name" value="NAD(P)-bd_dom"/>
</dbReference>
<feature type="domain" description="NAD(P)-binding" evidence="5">
    <location>
        <begin position="5"/>
        <end position="312"/>
    </location>
</feature>